<dbReference type="EMBL" id="JAPTGB010000014">
    <property type="protein sequence ID" value="MCZ0860995.1"/>
    <property type="molecule type" value="Genomic_DNA"/>
</dbReference>
<keyword evidence="1" id="KW-0812">Transmembrane</keyword>
<gene>
    <name evidence="2" type="ORF">O0S10_07120</name>
</gene>
<organism evidence="2 3">
    <name type="scientific">Methanocorpusculum petauri</name>
    <dbReference type="NCBI Taxonomy" id="3002863"/>
    <lineage>
        <taxon>Archaea</taxon>
        <taxon>Methanobacteriati</taxon>
        <taxon>Methanobacteriota</taxon>
        <taxon>Stenosarchaea group</taxon>
        <taxon>Methanomicrobia</taxon>
        <taxon>Methanomicrobiales</taxon>
        <taxon>Methanocorpusculaceae</taxon>
        <taxon>Methanocorpusculum</taxon>
    </lineage>
</organism>
<proteinExistence type="predicted"/>
<dbReference type="RefSeq" id="WP_268925191.1">
    <property type="nucleotide sequence ID" value="NZ_JAPTGB010000014.1"/>
</dbReference>
<comment type="caution">
    <text evidence="2">The sequence shown here is derived from an EMBL/GenBank/DDBJ whole genome shotgun (WGS) entry which is preliminary data.</text>
</comment>
<dbReference type="InterPro" id="IPR036388">
    <property type="entry name" value="WH-like_DNA-bd_sf"/>
</dbReference>
<accession>A0ABT4IGX1</accession>
<evidence type="ECO:0000313" key="2">
    <source>
        <dbReference type="EMBL" id="MCZ0860995.1"/>
    </source>
</evidence>
<dbReference type="Proteomes" id="UP001141422">
    <property type="component" value="Unassembled WGS sequence"/>
</dbReference>
<keyword evidence="1" id="KW-1133">Transmembrane helix</keyword>
<dbReference type="InterPro" id="IPR036390">
    <property type="entry name" value="WH_DNA-bd_sf"/>
</dbReference>
<feature type="transmembrane region" description="Helical" evidence="1">
    <location>
        <begin position="9"/>
        <end position="29"/>
    </location>
</feature>
<reference evidence="2" key="1">
    <citation type="submission" date="2022-12" db="EMBL/GenBank/DDBJ databases">
        <title>Isolation and characterisation of novel Methanocorpusculum spp. from native Australian herbivores indicates the genus is ancestrally host-associated.</title>
        <authorList>
            <person name="Volmer J.G."/>
            <person name="Soo R.M."/>
            <person name="Evans P.N."/>
            <person name="Hoedt E.C."/>
            <person name="Astorga Alsina A.L."/>
            <person name="Woodcroft B.J."/>
            <person name="Tyson G.W."/>
            <person name="Hugenholtz P."/>
            <person name="Morrison M."/>
        </authorList>
    </citation>
    <scope>NUCLEOTIDE SEQUENCE</scope>
    <source>
        <strain evidence="2">MG</strain>
    </source>
</reference>
<evidence type="ECO:0008006" key="4">
    <source>
        <dbReference type="Google" id="ProtNLM"/>
    </source>
</evidence>
<protein>
    <recommendedName>
        <fullName evidence="4">Winged helix-turn-helix transcriptional regulator</fullName>
    </recommendedName>
</protein>
<dbReference type="SUPFAM" id="SSF46785">
    <property type="entry name" value="Winged helix' DNA-binding domain"/>
    <property type="match status" value="2"/>
</dbReference>
<name>A0ABT4IGX1_9EURY</name>
<sequence>MERELLHEIGIVLLVILVLFSAAVVLFFAEGGEIYGFNHDPDNPTVSLEHNKYEFEIVDEEIVPIYDGTEIKTVELWELPPKEILRQLITEPMAYIPPITAHLTTLFISALGLTFIVLYRRKDSWESWQEGNRPEQILTFIKEYPGYSLQMIADNLGIHRSTLRYYLRNMKKKDMISATDYQGHLHYFAGGKLYTDTEKLMYSVFSREKEKLAVVALWNHSGCTKQELAELLHLTPNDIDWYLRRFLEDGLIMIVSDGSRNSYRLTDEAADACRKIVAEQKKTADSGQ</sequence>
<feature type="transmembrane region" description="Helical" evidence="1">
    <location>
        <begin position="99"/>
        <end position="119"/>
    </location>
</feature>
<keyword evidence="3" id="KW-1185">Reference proteome</keyword>
<dbReference type="PANTHER" id="PTHR36216">
    <property type="entry name" value="TRANSCRIPTIONAL REGULATOR, TRMB"/>
    <property type="match status" value="1"/>
</dbReference>
<evidence type="ECO:0000256" key="1">
    <source>
        <dbReference type="SAM" id="Phobius"/>
    </source>
</evidence>
<keyword evidence="1" id="KW-0472">Membrane</keyword>
<dbReference type="PANTHER" id="PTHR36216:SF1">
    <property type="entry name" value="HTH ARSR-TYPE DOMAIN-CONTAINING PROTEIN"/>
    <property type="match status" value="1"/>
</dbReference>
<dbReference type="Gene3D" id="1.10.10.10">
    <property type="entry name" value="Winged helix-like DNA-binding domain superfamily/Winged helix DNA-binding domain"/>
    <property type="match status" value="2"/>
</dbReference>
<dbReference type="Pfam" id="PF13412">
    <property type="entry name" value="HTH_24"/>
    <property type="match status" value="1"/>
</dbReference>
<evidence type="ECO:0000313" key="3">
    <source>
        <dbReference type="Proteomes" id="UP001141422"/>
    </source>
</evidence>